<name>A0A845QDS4_9HYPH</name>
<reference evidence="2 3" key="1">
    <citation type="journal article" date="2016" name="Int. J. Syst. Evol. Microbiol.">
        <title>Pyruvatibacter mobilis gen. nov., sp. nov., a marine bacterium from the culture broth of Picochlorum sp. 122.</title>
        <authorList>
            <person name="Wang G."/>
            <person name="Tang M."/>
            <person name="Wu H."/>
            <person name="Dai S."/>
            <person name="Li T."/>
            <person name="Chen C."/>
            <person name="He H."/>
            <person name="Fan J."/>
            <person name="Xiang W."/>
            <person name="Li X."/>
        </authorList>
    </citation>
    <scope>NUCLEOTIDE SEQUENCE [LARGE SCALE GENOMIC DNA]</scope>
    <source>
        <strain evidence="2 3">GYP-11</strain>
    </source>
</reference>
<evidence type="ECO:0000313" key="3">
    <source>
        <dbReference type="Proteomes" id="UP000470384"/>
    </source>
</evidence>
<gene>
    <name evidence="2" type="ORF">GTQ45_12495</name>
</gene>
<proteinExistence type="predicted"/>
<dbReference type="Proteomes" id="UP000470384">
    <property type="component" value="Unassembled WGS sequence"/>
</dbReference>
<evidence type="ECO:0000256" key="1">
    <source>
        <dbReference type="SAM" id="MobiDB-lite"/>
    </source>
</evidence>
<feature type="region of interest" description="Disordered" evidence="1">
    <location>
        <begin position="74"/>
        <end position="160"/>
    </location>
</feature>
<organism evidence="2 3">
    <name type="scientific">Pyruvatibacter mobilis</name>
    <dbReference type="NCBI Taxonomy" id="1712261"/>
    <lineage>
        <taxon>Bacteria</taxon>
        <taxon>Pseudomonadati</taxon>
        <taxon>Pseudomonadota</taxon>
        <taxon>Alphaproteobacteria</taxon>
        <taxon>Hyphomicrobiales</taxon>
        <taxon>Parvibaculaceae</taxon>
        <taxon>Pyruvatibacter</taxon>
    </lineage>
</organism>
<feature type="compositionally biased region" description="Basic and acidic residues" evidence="1">
    <location>
        <begin position="117"/>
        <end position="132"/>
    </location>
</feature>
<dbReference type="GeneID" id="300654083"/>
<comment type="caution">
    <text evidence="2">The sequence shown here is derived from an EMBL/GenBank/DDBJ whole genome shotgun (WGS) entry which is preliminary data.</text>
</comment>
<dbReference type="AlphaFoldDB" id="A0A845QDS4"/>
<protein>
    <submittedName>
        <fullName evidence="2">Uncharacterized protein</fullName>
    </submittedName>
</protein>
<accession>A0A845QDS4</accession>
<evidence type="ECO:0000313" key="2">
    <source>
        <dbReference type="EMBL" id="NBG96554.1"/>
    </source>
</evidence>
<sequence length="1173" mass="128718">MGRHAMKGTAVAATLMLIVMGTGMGMSMGIGTHTQARAQELPDLDLPELVLPEFEPVLPEPLPLPEPIEMEPMPVDPAPGETADTTPRPSDIYSAEKRKVSDIETQSYSDLDGAKAQARDLKTELASRREVEQASAESYQRRADGWNELADGSEADADKNRQRADDILAGINASLTDEEKAELRRQAEFWRDLAAGDDKRAQERRAEASKQLKEGEVFRDRMALLDDLIARLDKVLAREPEEDKLADAGGGDKAGTDTPAEEPVRADYEMGLGQSLGIWRPDDAPDEVMVVVQKTPDTDSRALELHTADRVWQGLYHDLGGSGDRATEPRLTFSYIPKAEEMNPEIPDAARKAVEGDLVWRIEAFESGSAANPALAFNFFRGRVRWKDDAPQEARVDGDGPPKRFEARQDTVLATRLAAPTLLFVRLANKRHDPSLRSLEAITRGMPLIINVVTSGSSAKEIGSSLAVDVTSESGGSTKLTLTRQRVTPDNRVIYGHSGVITIGGDAPEREYAPFAAPPRRIYGWIVSALGVGEVEPGPRLSVLPDNGDEVEFRYGDASQRFPVYATWVQRAVAQYEEQMTTMAATYGGVLASSQPEAIKAEARDRLRMLANYQRLSQSEHLTDLHRMAIAEAYLGRPNGRRLLAFSKTKLEEIHTTVRRGEAAFGEPDVISSATWMAICGTMSSKSYALSLQAPEIRGRAATSEEIGDAIQREALAALGHTGINAVKALDEDGLDWVHTLERQCLDRVLVRVSRNLLNRALKDYGTSLAFGLYEGIAMASGADDIAIAFFETDIHGNKVPQYSLPWWVSTLSVAVEWAGALDEVVTLGRKNVDADIWRAAARNVADDVSWSDALIDKTMKQVTRYFPTTPAIGNDVRTIIRRADGAVEELPELAEDALDALPASLTPAQKKQTVTDLIPLEEVDEVMPAAAKPRYTDQVREAGDPLGSALGTGLHNPGTRAYEINPQTGVANWYGNDAKPLGNLGADFCQIGNEHACEGLSAAYMIFQEEKLILNEGAMHGEMLRAFVQRKVGQGFDAATATRAFIDAGFGHFTGYRARDIAYYLRSRGYEVHAFNPARRGRYSLAMLQSAIQKGYKLRVGIRKPGQIAGGHAVVVQSIVEDRFGRIKDVVFFCPTQGGLLKMKASNFERWMIQNMDYDVVYAMRRVNPPVN</sequence>
<dbReference type="EMBL" id="WXYQ01000009">
    <property type="protein sequence ID" value="NBG96554.1"/>
    <property type="molecule type" value="Genomic_DNA"/>
</dbReference>
<dbReference type="RefSeq" id="WP_160588608.1">
    <property type="nucleotide sequence ID" value="NZ_BMHN01000001.1"/>
</dbReference>
<dbReference type="OrthoDB" id="9903875at2"/>
<keyword evidence="3" id="KW-1185">Reference proteome</keyword>